<dbReference type="OrthoDB" id="67516at2759"/>
<dbReference type="SUPFAM" id="SSF50729">
    <property type="entry name" value="PH domain-like"/>
    <property type="match status" value="1"/>
</dbReference>
<feature type="region of interest" description="Disordered" evidence="3">
    <location>
        <begin position="997"/>
        <end position="1025"/>
    </location>
</feature>
<feature type="compositionally biased region" description="Polar residues" evidence="3">
    <location>
        <begin position="1006"/>
        <end position="1021"/>
    </location>
</feature>
<comment type="caution">
    <text evidence="5">The sequence shown here is derived from an EMBL/GenBank/DDBJ whole genome shotgun (WGS) entry which is preliminary data.</text>
</comment>
<evidence type="ECO:0000256" key="3">
    <source>
        <dbReference type="SAM" id="MobiDB-lite"/>
    </source>
</evidence>
<dbReference type="PANTHER" id="PTHR24186:SF50">
    <property type="entry name" value="ANKYRIN REPEAT-CONTAINING PROTEIN ITN1-LIKE ISOFORM X1"/>
    <property type="match status" value="1"/>
</dbReference>
<evidence type="ECO:0000313" key="5">
    <source>
        <dbReference type="EMBL" id="GBG28944.1"/>
    </source>
</evidence>
<evidence type="ECO:0000256" key="2">
    <source>
        <dbReference type="ARBA" id="ARBA00023043"/>
    </source>
</evidence>
<dbReference type="SMART" id="SM00248">
    <property type="entry name" value="ANK"/>
    <property type="match status" value="3"/>
</dbReference>
<feature type="region of interest" description="Disordered" evidence="3">
    <location>
        <begin position="844"/>
        <end position="881"/>
    </location>
</feature>
<dbReference type="SUPFAM" id="SSF48403">
    <property type="entry name" value="Ankyrin repeat"/>
    <property type="match status" value="1"/>
</dbReference>
<dbReference type="Gene3D" id="1.25.40.20">
    <property type="entry name" value="Ankyrin repeat-containing domain"/>
    <property type="match status" value="1"/>
</dbReference>
<feature type="domain" description="PH" evidence="4">
    <location>
        <begin position="255"/>
        <end position="357"/>
    </location>
</feature>
<dbReference type="InterPro" id="IPR011993">
    <property type="entry name" value="PH-like_dom_sf"/>
</dbReference>
<dbReference type="InParanoid" id="A0A2R5GM44"/>
<feature type="region of interest" description="Disordered" evidence="3">
    <location>
        <begin position="226"/>
        <end position="250"/>
    </location>
</feature>
<dbReference type="InterPro" id="IPR001849">
    <property type="entry name" value="PH_domain"/>
</dbReference>
<feature type="region of interest" description="Disordered" evidence="3">
    <location>
        <begin position="622"/>
        <end position="645"/>
    </location>
</feature>
<dbReference type="EMBL" id="BEYU01000050">
    <property type="protein sequence ID" value="GBG28944.1"/>
    <property type="molecule type" value="Genomic_DNA"/>
</dbReference>
<dbReference type="PROSITE" id="PS50003">
    <property type="entry name" value="PH_DOMAIN"/>
    <property type="match status" value="1"/>
</dbReference>
<dbReference type="AlphaFoldDB" id="A0A2R5GM44"/>
<keyword evidence="2" id="KW-0040">ANK repeat</keyword>
<gene>
    <name evidence="5" type="ORF">FCC1311_051652</name>
</gene>
<feature type="region of interest" description="Disordered" evidence="3">
    <location>
        <begin position="428"/>
        <end position="448"/>
    </location>
</feature>
<protein>
    <recommendedName>
        <fullName evidence="4">PH domain-containing protein</fullName>
    </recommendedName>
</protein>
<dbReference type="CDD" id="cd00821">
    <property type="entry name" value="PH"/>
    <property type="match status" value="1"/>
</dbReference>
<feature type="compositionally biased region" description="Low complexity" evidence="3">
    <location>
        <begin position="47"/>
        <end position="79"/>
    </location>
</feature>
<dbReference type="Gene3D" id="2.30.29.30">
    <property type="entry name" value="Pleckstrin-homology domain (PH domain)/Phosphotyrosine-binding domain (PTB)"/>
    <property type="match status" value="1"/>
</dbReference>
<dbReference type="GO" id="GO:0005886">
    <property type="term" value="C:plasma membrane"/>
    <property type="evidence" value="ECO:0007669"/>
    <property type="project" value="TreeGrafter"/>
</dbReference>
<dbReference type="InterPro" id="IPR036770">
    <property type="entry name" value="Ankyrin_rpt-contain_sf"/>
</dbReference>
<feature type="region of interest" description="Disordered" evidence="3">
    <location>
        <begin position="477"/>
        <end position="498"/>
    </location>
</feature>
<keyword evidence="1" id="KW-0677">Repeat</keyword>
<keyword evidence="6" id="KW-1185">Reference proteome</keyword>
<evidence type="ECO:0000313" key="6">
    <source>
        <dbReference type="Proteomes" id="UP000241890"/>
    </source>
</evidence>
<dbReference type="PANTHER" id="PTHR24186">
    <property type="entry name" value="PROTEIN PHOSPHATASE 1 REGULATORY SUBUNIT"/>
    <property type="match status" value="1"/>
</dbReference>
<feature type="region of interest" description="Disordered" evidence="3">
    <location>
        <begin position="25"/>
        <end position="95"/>
    </location>
</feature>
<sequence>MAPQKVCAHVVDDDERSDFAKNKLSVSVSLSSSRGRRDERSLAVEPSSSSSLLSLSTTTSPLSASHSSNRLRSASSASAGDETKRDPPGAGCVLYTDDAGNAGDAAGDGTIKVDVDVALDNRLQGTKSVRLDRTQRGHRQESVKVYDLASGTLAGTTCVDIFVADEDHEHDERPSQITCSSNEHGSMGQTLNESGQLQIQEIALRRSVDGHDESPNVCTEVVAVAKSPPRPDAAPSPASGAPKSRARSGTETLGALKTAGWLWYHVRMIWKPRYFMYFEGGHLIFFRQSKTEQEARAQGPDGKIDLTRDSIVVKSGNRRHKRFRLSIIRRGQPMVRLAADDAHEREKWVDALCQFCGLHYSQSSDTCGPGARGAFVAAGAGGVKGNMAMLSQASQDSIDVLLSSVTSAASLELFQKQKLKQQVLAREQEQQKQQKQKQHSQALSSHLRQEDGHQELFKHQSFRLRLPAALTPSKMTLPSTASASLSFSPGLHHSPLDGARRHERADSLHMDHFASPMQQRQHRHMVNQQFMHSNFDADVDMDVSLDLGPDLDQGHANLYSSFSKPRSGSHYHSRNWSRRPRVASDASLAQHFAQLARAVVALDVDAVRDCIDLLGDATVPPADSHTFTSSDDPTMHTPKGDEVSLGRMDSGISSQDANLSSGTPSTPALHLLFDETDLRLVDNELHGAARRRIIELLVQHNPRAACAKIQNRRLDCFEGDYVLHAELRRPQPDLCVLESILQASPEALYRCNEITGEYPIHLACATLQLSAVRVLLRHDPHCATMRNGKSLEYPLHAVLNLCTPDDCPEETDDYAVMHEPEVLQIIDALNRAFTRTLRRSLRTFDSDSPSFTSRKHRSTPDMGASSRTQPAKGSPTAHDPLEATNASAQSVLHLAAQFHSTRVVRRLLELAFASGSINKILESQDYDLRTPLHIAAARVDETESLVALDVFIELARNFYHTWLDRHGASSAACIRKVPLRAYLTKDLKPRANACAHSAKGRGLSTRAHTNPHASGSPTSPSVHGGESYLSGLPSFWGVLFCRPKAS</sequence>
<dbReference type="InterPro" id="IPR002110">
    <property type="entry name" value="Ankyrin_rpt"/>
</dbReference>
<name>A0A2R5GM44_9STRA</name>
<feature type="region of interest" description="Disordered" evidence="3">
    <location>
        <begin position="169"/>
        <end position="190"/>
    </location>
</feature>
<evidence type="ECO:0000259" key="4">
    <source>
        <dbReference type="PROSITE" id="PS50003"/>
    </source>
</evidence>
<feature type="compositionally biased region" description="Polar residues" evidence="3">
    <location>
        <begin position="175"/>
        <end position="190"/>
    </location>
</feature>
<dbReference type="Pfam" id="PF00169">
    <property type="entry name" value="PH"/>
    <property type="match status" value="1"/>
</dbReference>
<feature type="compositionally biased region" description="Polar residues" evidence="3">
    <location>
        <begin position="477"/>
        <end position="487"/>
    </location>
</feature>
<reference evidence="5 6" key="1">
    <citation type="submission" date="2017-12" db="EMBL/GenBank/DDBJ databases">
        <title>Sequencing, de novo assembly and annotation of complete genome of a new Thraustochytrid species, strain FCC1311.</title>
        <authorList>
            <person name="Sedici K."/>
            <person name="Godart F."/>
            <person name="Aiese Cigliano R."/>
            <person name="Sanseverino W."/>
            <person name="Barakat M."/>
            <person name="Ortet P."/>
            <person name="Marechal E."/>
            <person name="Cagnac O."/>
            <person name="Amato A."/>
        </authorList>
    </citation>
    <scope>NUCLEOTIDE SEQUENCE [LARGE SCALE GENOMIC DNA]</scope>
</reference>
<proteinExistence type="predicted"/>
<dbReference type="SMART" id="SM00233">
    <property type="entry name" value="PH"/>
    <property type="match status" value="1"/>
</dbReference>
<evidence type="ECO:0000256" key="1">
    <source>
        <dbReference type="ARBA" id="ARBA00022737"/>
    </source>
</evidence>
<organism evidence="5 6">
    <name type="scientific">Hondaea fermentalgiana</name>
    <dbReference type="NCBI Taxonomy" id="2315210"/>
    <lineage>
        <taxon>Eukaryota</taxon>
        <taxon>Sar</taxon>
        <taxon>Stramenopiles</taxon>
        <taxon>Bigyra</taxon>
        <taxon>Labyrinthulomycetes</taxon>
        <taxon>Thraustochytrida</taxon>
        <taxon>Thraustochytriidae</taxon>
        <taxon>Hondaea</taxon>
    </lineage>
</organism>
<dbReference type="Proteomes" id="UP000241890">
    <property type="component" value="Unassembled WGS sequence"/>
</dbReference>
<feature type="compositionally biased region" description="Low complexity" evidence="3">
    <location>
        <begin position="235"/>
        <end position="249"/>
    </location>
</feature>
<accession>A0A2R5GM44</accession>